<evidence type="ECO:0000256" key="1">
    <source>
        <dbReference type="SAM" id="MobiDB-lite"/>
    </source>
</evidence>
<proteinExistence type="predicted"/>
<keyword evidence="3" id="KW-1185">Reference proteome</keyword>
<feature type="compositionally biased region" description="Polar residues" evidence="1">
    <location>
        <begin position="86"/>
        <end position="95"/>
    </location>
</feature>
<feature type="compositionally biased region" description="Basic and acidic residues" evidence="1">
    <location>
        <begin position="98"/>
        <end position="107"/>
    </location>
</feature>
<accession>A0A8X6FLB7</accession>
<dbReference type="AlphaFoldDB" id="A0A8X6FLB7"/>
<sequence length="125" mass="14391">MVDLRSRITDKHSMKDEPGGKFHASPRTGRRILFIECDSPDTKYVPEVYKTSQIGDFIHTYVRHWAVYATSYILTSTRIDAKATEELSSPGTFGQEQVKPRSSSDRCRRCRQTLRTDFQVSQRSS</sequence>
<dbReference type="Proteomes" id="UP000887116">
    <property type="component" value="Unassembled WGS sequence"/>
</dbReference>
<feature type="compositionally biased region" description="Basic and acidic residues" evidence="1">
    <location>
        <begin position="1"/>
        <end position="20"/>
    </location>
</feature>
<gene>
    <name evidence="2" type="ORF">TNCT_143001</name>
</gene>
<organism evidence="2 3">
    <name type="scientific">Trichonephila clavata</name>
    <name type="common">Joro spider</name>
    <name type="synonym">Nephila clavata</name>
    <dbReference type="NCBI Taxonomy" id="2740835"/>
    <lineage>
        <taxon>Eukaryota</taxon>
        <taxon>Metazoa</taxon>
        <taxon>Ecdysozoa</taxon>
        <taxon>Arthropoda</taxon>
        <taxon>Chelicerata</taxon>
        <taxon>Arachnida</taxon>
        <taxon>Araneae</taxon>
        <taxon>Araneomorphae</taxon>
        <taxon>Entelegynae</taxon>
        <taxon>Araneoidea</taxon>
        <taxon>Nephilidae</taxon>
        <taxon>Trichonephila</taxon>
    </lineage>
</organism>
<feature type="region of interest" description="Disordered" evidence="1">
    <location>
        <begin position="85"/>
        <end position="109"/>
    </location>
</feature>
<comment type="caution">
    <text evidence="2">The sequence shown here is derived from an EMBL/GenBank/DDBJ whole genome shotgun (WGS) entry which is preliminary data.</text>
</comment>
<feature type="region of interest" description="Disordered" evidence="1">
    <location>
        <begin position="1"/>
        <end position="25"/>
    </location>
</feature>
<evidence type="ECO:0000313" key="3">
    <source>
        <dbReference type="Proteomes" id="UP000887116"/>
    </source>
</evidence>
<dbReference type="EMBL" id="BMAO01012645">
    <property type="protein sequence ID" value="GFQ82961.1"/>
    <property type="molecule type" value="Genomic_DNA"/>
</dbReference>
<name>A0A8X6FLB7_TRICU</name>
<evidence type="ECO:0000313" key="2">
    <source>
        <dbReference type="EMBL" id="GFQ82961.1"/>
    </source>
</evidence>
<protein>
    <submittedName>
        <fullName evidence="2">Uncharacterized protein</fullName>
    </submittedName>
</protein>
<reference evidence="2" key="1">
    <citation type="submission" date="2020-07" db="EMBL/GenBank/DDBJ databases">
        <title>Multicomponent nature underlies the extraordinary mechanical properties of spider dragline silk.</title>
        <authorList>
            <person name="Kono N."/>
            <person name="Nakamura H."/>
            <person name="Mori M."/>
            <person name="Yoshida Y."/>
            <person name="Ohtoshi R."/>
            <person name="Malay A.D."/>
            <person name="Moran D.A.P."/>
            <person name="Tomita M."/>
            <person name="Numata K."/>
            <person name="Arakawa K."/>
        </authorList>
    </citation>
    <scope>NUCLEOTIDE SEQUENCE</scope>
</reference>